<feature type="binding site" evidence="6">
    <location>
        <position position="42"/>
    </location>
    <ligand>
        <name>(6S)-NADPHX</name>
        <dbReference type="ChEBI" id="CHEBI:64076"/>
    </ligand>
</feature>
<dbReference type="Pfam" id="PF01256">
    <property type="entry name" value="Carb_kinase"/>
    <property type="match status" value="1"/>
</dbReference>
<comment type="caution">
    <text evidence="8">The sequence shown here is derived from an EMBL/GenBank/DDBJ whole genome shotgun (WGS) entry which is preliminary data.</text>
</comment>
<dbReference type="GO" id="GO:0110051">
    <property type="term" value="P:metabolite repair"/>
    <property type="evidence" value="ECO:0007669"/>
    <property type="project" value="TreeGrafter"/>
</dbReference>
<dbReference type="AlphaFoldDB" id="A0A0R1MT25"/>
<keyword evidence="2 6" id="KW-0067">ATP-binding</keyword>
<feature type="binding site" evidence="6">
    <location>
        <begin position="191"/>
        <end position="195"/>
    </location>
    <ligand>
        <name>AMP</name>
        <dbReference type="ChEBI" id="CHEBI:456215"/>
    </ligand>
</feature>
<dbReference type="OrthoDB" id="9806925at2"/>
<keyword evidence="3 6" id="KW-0521">NADP</keyword>
<dbReference type="PATRIC" id="fig|1423792.3.peg.2065"/>
<comment type="subunit">
    <text evidence="6">Homotetramer.</text>
</comment>
<sequence length="283" mass="30317">MEQQWIDEQVARRIVHPRAKDTYKGSFGHVLVIGGNAQYGGAGIMSAGAAVHAGAGLVTLATRPVNNTALHTRYPEVMATDFTELDTLAPLIQSATVIVIGPGLGVDEQAATTLSFTLQRVTDEQTLIIDGSALTLLAGQEKIHWPKGHLILTPHVVEFARLSHLAVTAQTPSQIQAFADTLPKSAVLVHKSARTQLYVPHQQTYWQNTSGNPGMATGGTGDTLTGVIAAFVAQFGFSEETVAAAVFTHSAVADQLAQYQYVVLPTMVIDHLSEYMHQLSEPK</sequence>
<dbReference type="GO" id="GO:0052856">
    <property type="term" value="F:NAD(P)HX epimerase activity"/>
    <property type="evidence" value="ECO:0007669"/>
    <property type="project" value="TreeGrafter"/>
</dbReference>
<keyword evidence="1 6" id="KW-0547">Nucleotide-binding</keyword>
<evidence type="ECO:0000259" key="7">
    <source>
        <dbReference type="PROSITE" id="PS51383"/>
    </source>
</evidence>
<dbReference type="GO" id="GO:0052855">
    <property type="term" value="F:ADP-dependent NAD(P)H-hydrate dehydratase activity"/>
    <property type="evidence" value="ECO:0007669"/>
    <property type="project" value="UniProtKB-UniRule"/>
</dbReference>
<dbReference type="PANTHER" id="PTHR12592:SF0">
    <property type="entry name" value="ATP-DEPENDENT (S)-NAD(P)H-HYDRATE DEHYDRATASE"/>
    <property type="match status" value="1"/>
</dbReference>
<protein>
    <recommendedName>
        <fullName evidence="6">ADP-dependent (S)-NAD(P)H-hydrate dehydratase</fullName>
        <ecNumber evidence="6">4.2.1.136</ecNumber>
    </recommendedName>
    <alternativeName>
        <fullName evidence="6">ADP-dependent NAD(P)HX dehydratase</fullName>
    </alternativeName>
</protein>
<organism evidence="8 9">
    <name type="scientific">Schleiferilactobacillus perolens DSM 12744</name>
    <dbReference type="NCBI Taxonomy" id="1423792"/>
    <lineage>
        <taxon>Bacteria</taxon>
        <taxon>Bacillati</taxon>
        <taxon>Bacillota</taxon>
        <taxon>Bacilli</taxon>
        <taxon>Lactobacillales</taxon>
        <taxon>Lactobacillaceae</taxon>
        <taxon>Schleiferilactobacillus</taxon>
    </lineage>
</organism>
<dbReference type="InterPro" id="IPR029056">
    <property type="entry name" value="Ribokinase-like"/>
</dbReference>
<evidence type="ECO:0000313" key="9">
    <source>
        <dbReference type="Proteomes" id="UP000051330"/>
    </source>
</evidence>
<dbReference type="GO" id="GO:0046496">
    <property type="term" value="P:nicotinamide nucleotide metabolic process"/>
    <property type="evidence" value="ECO:0007669"/>
    <property type="project" value="UniProtKB-UniRule"/>
</dbReference>
<keyword evidence="4 6" id="KW-0520">NAD</keyword>
<dbReference type="PANTHER" id="PTHR12592">
    <property type="entry name" value="ATP-DEPENDENT (S)-NAD(P)H-HYDRATE DEHYDRATASE FAMILY MEMBER"/>
    <property type="match status" value="1"/>
</dbReference>
<dbReference type="PROSITE" id="PS51383">
    <property type="entry name" value="YJEF_C_3"/>
    <property type="match status" value="1"/>
</dbReference>
<dbReference type="EMBL" id="AZEC01000032">
    <property type="protein sequence ID" value="KRL07531.1"/>
    <property type="molecule type" value="Genomic_DNA"/>
</dbReference>
<comment type="catalytic activity">
    <reaction evidence="6">
        <text>(6S)-NADPHX + ADP = AMP + phosphate + NADPH + H(+)</text>
        <dbReference type="Rhea" id="RHEA:32235"/>
        <dbReference type="ChEBI" id="CHEBI:15378"/>
        <dbReference type="ChEBI" id="CHEBI:43474"/>
        <dbReference type="ChEBI" id="CHEBI:57783"/>
        <dbReference type="ChEBI" id="CHEBI:64076"/>
        <dbReference type="ChEBI" id="CHEBI:456215"/>
        <dbReference type="ChEBI" id="CHEBI:456216"/>
        <dbReference type="EC" id="4.2.1.136"/>
    </reaction>
</comment>
<comment type="function">
    <text evidence="6">Catalyzes the dehydration of the S-form of NAD(P)HX at the expense of ADP, which is converted to AMP. Together with NAD(P)HX epimerase, which catalyzes the epimerization of the S- and R-forms, the enzyme allows the repair of both epimers of NAD(P)HX, a damaged form of NAD(P)H that is a result of enzymatic or heat-dependent hydration.</text>
</comment>
<name>A0A0R1MT25_9LACO</name>
<dbReference type="NCBIfam" id="TIGR00196">
    <property type="entry name" value="yjeF_cterm"/>
    <property type="match status" value="1"/>
</dbReference>
<dbReference type="PROSITE" id="PS01049">
    <property type="entry name" value="YJEF_C_1"/>
    <property type="match status" value="1"/>
</dbReference>
<dbReference type="InterPro" id="IPR017953">
    <property type="entry name" value="Carbohydrate_kinase_pred_CS"/>
</dbReference>
<feature type="domain" description="YjeF C-terminal" evidence="7">
    <location>
        <begin position="7"/>
        <end position="279"/>
    </location>
</feature>
<keyword evidence="8" id="KW-0418">Kinase</keyword>
<keyword evidence="9" id="KW-1185">Reference proteome</keyword>
<dbReference type="InterPro" id="IPR000631">
    <property type="entry name" value="CARKD"/>
</dbReference>
<evidence type="ECO:0000256" key="6">
    <source>
        <dbReference type="HAMAP-Rule" id="MF_01965"/>
    </source>
</evidence>
<dbReference type="SUPFAM" id="SSF53613">
    <property type="entry name" value="Ribokinase-like"/>
    <property type="match status" value="1"/>
</dbReference>
<feature type="binding site" evidence="6">
    <location>
        <position position="222"/>
    </location>
    <ligand>
        <name>(6S)-NADPHX</name>
        <dbReference type="ChEBI" id="CHEBI:64076"/>
    </ligand>
</feature>
<feature type="binding site" evidence="6">
    <location>
        <position position="103"/>
    </location>
    <ligand>
        <name>(6S)-NADPHX</name>
        <dbReference type="ChEBI" id="CHEBI:64076"/>
    </ligand>
</feature>
<dbReference type="GO" id="GO:0016301">
    <property type="term" value="F:kinase activity"/>
    <property type="evidence" value="ECO:0007669"/>
    <property type="project" value="UniProtKB-KW"/>
</dbReference>
<feature type="binding site" evidence="6">
    <location>
        <position position="221"/>
    </location>
    <ligand>
        <name>AMP</name>
        <dbReference type="ChEBI" id="CHEBI:456215"/>
    </ligand>
</feature>
<keyword evidence="5 6" id="KW-0456">Lyase</keyword>
<evidence type="ECO:0000256" key="5">
    <source>
        <dbReference type="ARBA" id="ARBA00023239"/>
    </source>
</evidence>
<feature type="binding site" evidence="6">
    <location>
        <position position="155"/>
    </location>
    <ligand>
        <name>(6S)-NADPHX</name>
        <dbReference type="ChEBI" id="CHEBI:64076"/>
    </ligand>
</feature>
<evidence type="ECO:0000256" key="4">
    <source>
        <dbReference type="ARBA" id="ARBA00023027"/>
    </source>
</evidence>
<dbReference type="Gene3D" id="3.40.1190.20">
    <property type="match status" value="1"/>
</dbReference>
<dbReference type="STRING" id="1423792.FD09_GL002034"/>
<dbReference type="RefSeq" id="WP_057822544.1">
    <property type="nucleotide sequence ID" value="NZ_AZEC01000032.1"/>
</dbReference>
<comment type="similarity">
    <text evidence="6">Belongs to the NnrD/CARKD family.</text>
</comment>
<dbReference type="CDD" id="cd01171">
    <property type="entry name" value="YXKO-related"/>
    <property type="match status" value="1"/>
</dbReference>
<evidence type="ECO:0000313" key="8">
    <source>
        <dbReference type="EMBL" id="KRL07531.1"/>
    </source>
</evidence>
<evidence type="ECO:0000256" key="1">
    <source>
        <dbReference type="ARBA" id="ARBA00022741"/>
    </source>
</evidence>
<dbReference type="GO" id="GO:0005524">
    <property type="term" value="F:ATP binding"/>
    <property type="evidence" value="ECO:0007669"/>
    <property type="project" value="UniProtKB-KW"/>
</dbReference>
<comment type="catalytic activity">
    <reaction evidence="6">
        <text>(6S)-NADHX + ADP = AMP + phosphate + NADH + H(+)</text>
        <dbReference type="Rhea" id="RHEA:32223"/>
        <dbReference type="ChEBI" id="CHEBI:15378"/>
        <dbReference type="ChEBI" id="CHEBI:43474"/>
        <dbReference type="ChEBI" id="CHEBI:57945"/>
        <dbReference type="ChEBI" id="CHEBI:64074"/>
        <dbReference type="ChEBI" id="CHEBI:456215"/>
        <dbReference type="ChEBI" id="CHEBI:456216"/>
        <dbReference type="EC" id="4.2.1.136"/>
    </reaction>
</comment>
<evidence type="ECO:0000256" key="3">
    <source>
        <dbReference type="ARBA" id="ARBA00022857"/>
    </source>
</evidence>
<dbReference type="PROSITE" id="PS01050">
    <property type="entry name" value="YJEF_C_2"/>
    <property type="match status" value="1"/>
</dbReference>
<gene>
    <name evidence="6" type="primary">nnrD</name>
    <name evidence="8" type="ORF">FD09_GL002034</name>
</gene>
<keyword evidence="8" id="KW-0808">Transferase</keyword>
<proteinExistence type="inferred from homology"/>
<dbReference type="EC" id="4.2.1.136" evidence="6"/>
<accession>A0A0R1MT25</accession>
<reference evidence="8 9" key="1">
    <citation type="journal article" date="2015" name="Genome Announc.">
        <title>Expanding the biotechnology potential of lactobacilli through comparative genomics of 213 strains and associated genera.</title>
        <authorList>
            <person name="Sun Z."/>
            <person name="Harris H.M."/>
            <person name="McCann A."/>
            <person name="Guo C."/>
            <person name="Argimon S."/>
            <person name="Zhang W."/>
            <person name="Yang X."/>
            <person name="Jeffery I.B."/>
            <person name="Cooney J.C."/>
            <person name="Kagawa T.F."/>
            <person name="Liu W."/>
            <person name="Song Y."/>
            <person name="Salvetti E."/>
            <person name="Wrobel A."/>
            <person name="Rasinkangas P."/>
            <person name="Parkhill J."/>
            <person name="Rea M.C."/>
            <person name="O'Sullivan O."/>
            <person name="Ritari J."/>
            <person name="Douillard F.P."/>
            <person name="Paul Ross R."/>
            <person name="Yang R."/>
            <person name="Briner A.E."/>
            <person name="Felis G.E."/>
            <person name="de Vos W.M."/>
            <person name="Barrangou R."/>
            <person name="Klaenhammer T.R."/>
            <person name="Caufield P.W."/>
            <person name="Cui Y."/>
            <person name="Zhang H."/>
            <person name="O'Toole P.W."/>
        </authorList>
    </citation>
    <scope>NUCLEOTIDE SEQUENCE [LARGE SCALE GENOMIC DNA]</scope>
    <source>
        <strain evidence="8 9">DSM 12744</strain>
    </source>
</reference>
<dbReference type="HAMAP" id="MF_01965">
    <property type="entry name" value="NADHX_dehydratase"/>
    <property type="match status" value="1"/>
</dbReference>
<evidence type="ECO:0000256" key="2">
    <source>
        <dbReference type="ARBA" id="ARBA00022840"/>
    </source>
</evidence>
<comment type="cofactor">
    <cofactor evidence="6">
        <name>Mg(2+)</name>
        <dbReference type="ChEBI" id="CHEBI:18420"/>
    </cofactor>
</comment>
<dbReference type="Proteomes" id="UP000051330">
    <property type="component" value="Unassembled WGS sequence"/>
</dbReference>